<name>A0A4R6LB67_9FIRM</name>
<evidence type="ECO:0000256" key="2">
    <source>
        <dbReference type="ARBA" id="ARBA00005893"/>
    </source>
</evidence>
<evidence type="ECO:0000313" key="8">
    <source>
        <dbReference type="EMBL" id="TDO73011.1"/>
    </source>
</evidence>
<dbReference type="PANTHER" id="PTHR21485">
    <property type="entry name" value="HAD SUPERFAMILY MEMBERS CMAS AND KDSC"/>
    <property type="match status" value="1"/>
</dbReference>
<organism evidence="8 9">
    <name type="scientific">Halanaerobium saccharolyticum</name>
    <dbReference type="NCBI Taxonomy" id="43595"/>
    <lineage>
        <taxon>Bacteria</taxon>
        <taxon>Bacillati</taxon>
        <taxon>Bacillota</taxon>
        <taxon>Clostridia</taxon>
        <taxon>Halanaerobiales</taxon>
        <taxon>Halanaerobiaceae</taxon>
        <taxon>Halanaerobium</taxon>
    </lineage>
</organism>
<evidence type="ECO:0000256" key="6">
    <source>
        <dbReference type="ARBA" id="ARBA00022842"/>
    </source>
</evidence>
<dbReference type="FunFam" id="3.40.50.1000:FF:000029">
    <property type="entry name" value="3-deoxy-D-manno-octulosonate 8-phosphate phosphatase KdsC"/>
    <property type="match status" value="1"/>
</dbReference>
<evidence type="ECO:0000313" key="9">
    <source>
        <dbReference type="Proteomes" id="UP000295064"/>
    </source>
</evidence>
<dbReference type="InterPro" id="IPR006549">
    <property type="entry name" value="HAD-SF_hydro_IIIA"/>
</dbReference>
<dbReference type="EMBL" id="SNWX01000042">
    <property type="protein sequence ID" value="TDO73011.1"/>
    <property type="molecule type" value="Genomic_DNA"/>
</dbReference>
<dbReference type="NCBIfam" id="TIGR01670">
    <property type="entry name" value="KdsC-phosphatas"/>
    <property type="match status" value="1"/>
</dbReference>
<dbReference type="InterPro" id="IPR050793">
    <property type="entry name" value="CMP-NeuNAc_synthase"/>
</dbReference>
<dbReference type="InterPro" id="IPR010023">
    <property type="entry name" value="KdsC_fam"/>
</dbReference>
<dbReference type="RefSeq" id="WP_133516328.1">
    <property type="nucleotide sequence ID" value="NZ_SNWX01000042.1"/>
</dbReference>
<dbReference type="Proteomes" id="UP000295064">
    <property type="component" value="Unassembled WGS sequence"/>
</dbReference>
<dbReference type="SFLD" id="SFLDG01136">
    <property type="entry name" value="C1.6:_Phosphoserine_Phosphatas"/>
    <property type="match status" value="1"/>
</dbReference>
<dbReference type="SFLD" id="SFLDS00003">
    <property type="entry name" value="Haloacid_Dehalogenase"/>
    <property type="match status" value="1"/>
</dbReference>
<evidence type="ECO:0000256" key="1">
    <source>
        <dbReference type="ARBA" id="ARBA00001946"/>
    </source>
</evidence>
<comment type="similarity">
    <text evidence="2">Belongs to the KdsC family.</text>
</comment>
<dbReference type="OrthoDB" id="9781413at2"/>
<comment type="cofactor">
    <cofactor evidence="1 7">
        <name>Mg(2+)</name>
        <dbReference type="ChEBI" id="CHEBI:18420"/>
    </cofactor>
</comment>
<dbReference type="AlphaFoldDB" id="A0A4R6LB67"/>
<keyword evidence="4 7" id="KW-0479">Metal-binding</keyword>
<evidence type="ECO:0000256" key="5">
    <source>
        <dbReference type="ARBA" id="ARBA00022801"/>
    </source>
</evidence>
<proteinExistence type="inferred from homology"/>
<dbReference type="NCBIfam" id="TIGR01662">
    <property type="entry name" value="HAD-SF-IIIA"/>
    <property type="match status" value="1"/>
</dbReference>
<dbReference type="Pfam" id="PF08282">
    <property type="entry name" value="Hydrolase_3"/>
    <property type="match status" value="1"/>
</dbReference>
<dbReference type="GO" id="GO:0008781">
    <property type="term" value="F:N-acylneuraminate cytidylyltransferase activity"/>
    <property type="evidence" value="ECO:0007669"/>
    <property type="project" value="TreeGrafter"/>
</dbReference>
<comment type="caution">
    <text evidence="8">The sequence shown here is derived from an EMBL/GenBank/DDBJ whole genome shotgun (WGS) entry which is preliminary data.</text>
</comment>
<accession>A0A4R6LB67</accession>
<evidence type="ECO:0000256" key="4">
    <source>
        <dbReference type="ARBA" id="ARBA00022723"/>
    </source>
</evidence>
<dbReference type="GO" id="GO:0016788">
    <property type="term" value="F:hydrolase activity, acting on ester bonds"/>
    <property type="evidence" value="ECO:0007669"/>
    <property type="project" value="InterPro"/>
</dbReference>
<dbReference type="PANTHER" id="PTHR21485:SF3">
    <property type="entry name" value="N-ACYLNEURAMINATE CYTIDYLYLTRANSFERASE"/>
    <property type="match status" value="1"/>
</dbReference>
<dbReference type="CDD" id="cd01630">
    <property type="entry name" value="HAD_KDO-like"/>
    <property type="match status" value="1"/>
</dbReference>
<evidence type="ECO:0000256" key="7">
    <source>
        <dbReference type="PIRSR" id="PIRSR006118-2"/>
    </source>
</evidence>
<protein>
    <submittedName>
        <fullName evidence="8">3-deoxy-D-manno-octulosonate 8-phosphate phosphatase (KDO 8-P phosphatase)</fullName>
    </submittedName>
</protein>
<feature type="binding site" evidence="7">
    <location>
        <position position="103"/>
    </location>
    <ligand>
        <name>Mg(2+)</name>
        <dbReference type="ChEBI" id="CHEBI:18420"/>
    </ligand>
</feature>
<dbReference type="SFLD" id="SFLDG01138">
    <property type="entry name" value="C1.6.2:_Deoxy-d-mannose-octulo"/>
    <property type="match status" value="1"/>
</dbReference>
<dbReference type="InterPro" id="IPR023214">
    <property type="entry name" value="HAD_sf"/>
</dbReference>
<dbReference type="GO" id="GO:0046872">
    <property type="term" value="F:metal ion binding"/>
    <property type="evidence" value="ECO:0007669"/>
    <property type="project" value="UniProtKB-KW"/>
</dbReference>
<feature type="binding site" evidence="7">
    <location>
        <position position="12"/>
    </location>
    <ligand>
        <name>substrate</name>
    </ligand>
</feature>
<dbReference type="SUPFAM" id="SSF56784">
    <property type="entry name" value="HAD-like"/>
    <property type="match status" value="1"/>
</dbReference>
<keyword evidence="6 7" id="KW-0460">Magnesium</keyword>
<evidence type="ECO:0000256" key="3">
    <source>
        <dbReference type="ARBA" id="ARBA00011881"/>
    </source>
</evidence>
<reference evidence="8 9" key="1">
    <citation type="submission" date="2019-03" db="EMBL/GenBank/DDBJ databases">
        <title>Subsurface microbial communities from deep shales in Ohio and West Virginia, USA.</title>
        <authorList>
            <person name="Wrighton K."/>
        </authorList>
    </citation>
    <scope>NUCLEOTIDE SEQUENCE [LARGE SCALE GENOMIC DNA]</scope>
    <source>
        <strain evidence="8 9">MA284_T2</strain>
    </source>
</reference>
<keyword evidence="5" id="KW-0378">Hydrolase</keyword>
<dbReference type="Gene3D" id="3.40.50.1000">
    <property type="entry name" value="HAD superfamily/HAD-like"/>
    <property type="match status" value="1"/>
</dbReference>
<sequence length="170" mass="18955">MKEINTIFLDVDGTLTDGRVYLDNGKNEFKSFNVKDGLMLVAAIKLGYDVIIMTGRKSEVVARRAAELGIEEYYQGVRDKKNALEKLMREKGITYGNLAYLGDDLNDLAVMKEARFAGCPRDAAAEVKEVSDLISEFKGGEGAVREILTHLLKARGDYHKVIEGFTEKEN</sequence>
<gene>
    <name evidence="8" type="ORF">DFR79_14212</name>
</gene>
<feature type="binding site" evidence="7">
    <location>
        <position position="10"/>
    </location>
    <ligand>
        <name>Mg(2+)</name>
        <dbReference type="ChEBI" id="CHEBI:18420"/>
    </ligand>
</feature>
<dbReference type="PIRSF" id="PIRSF006118">
    <property type="entry name" value="KDO8-P_Ptase"/>
    <property type="match status" value="1"/>
</dbReference>
<comment type="subunit">
    <text evidence="3">Homotetramer.</text>
</comment>
<dbReference type="InterPro" id="IPR036412">
    <property type="entry name" value="HAD-like_sf"/>
</dbReference>